<dbReference type="Pfam" id="PF00048">
    <property type="entry name" value="IL8"/>
    <property type="match status" value="1"/>
</dbReference>
<dbReference type="GO" id="GO:0006955">
    <property type="term" value="P:immune response"/>
    <property type="evidence" value="ECO:0007669"/>
    <property type="project" value="InterPro"/>
</dbReference>
<reference evidence="4" key="3">
    <citation type="submission" date="2025-09" db="UniProtKB">
        <authorList>
            <consortium name="Ensembl"/>
        </authorList>
    </citation>
    <scope>IDENTIFICATION</scope>
</reference>
<dbReference type="AlphaFoldDB" id="A0AAR2KIH7"/>
<feature type="chain" id="PRO_5043669592" description="Chemokine interleukin-8-like domain-containing protein" evidence="2">
    <location>
        <begin position="28"/>
        <end position="65"/>
    </location>
</feature>
<keyword evidence="5" id="KW-1185">Reference proteome</keyword>
<sequence length="65" mass="7590">MKLGCKTLQNITIITLIFIHRFTTIHGRTVCADPERSWTKFAMCVVDKRKSTSRAEVPTRCERRH</sequence>
<protein>
    <recommendedName>
        <fullName evidence="3">Chemokine interleukin-8-like domain-containing protein</fullName>
    </recommendedName>
</protein>
<dbReference type="GO" id="GO:0005615">
    <property type="term" value="C:extracellular space"/>
    <property type="evidence" value="ECO:0007669"/>
    <property type="project" value="UniProtKB-KW"/>
</dbReference>
<feature type="signal peptide" evidence="2">
    <location>
        <begin position="1"/>
        <end position="27"/>
    </location>
</feature>
<keyword evidence="1" id="KW-0202">Cytokine</keyword>
<dbReference type="SUPFAM" id="SSF54117">
    <property type="entry name" value="Interleukin 8-like chemokines"/>
    <property type="match status" value="1"/>
</dbReference>
<dbReference type="GO" id="GO:0008009">
    <property type="term" value="F:chemokine activity"/>
    <property type="evidence" value="ECO:0007669"/>
    <property type="project" value="InterPro"/>
</dbReference>
<dbReference type="InterPro" id="IPR001811">
    <property type="entry name" value="Chemokine_IL8-like_dom"/>
</dbReference>
<evidence type="ECO:0000313" key="4">
    <source>
        <dbReference type="Ensembl" id="ENSPNAP00000061906.1"/>
    </source>
</evidence>
<evidence type="ECO:0000259" key="3">
    <source>
        <dbReference type="Pfam" id="PF00048"/>
    </source>
</evidence>
<evidence type="ECO:0000313" key="5">
    <source>
        <dbReference type="Proteomes" id="UP001501920"/>
    </source>
</evidence>
<keyword evidence="2" id="KW-0732">Signal</keyword>
<feature type="domain" description="Chemokine interleukin-8-like" evidence="3">
    <location>
        <begin position="22"/>
        <end position="43"/>
    </location>
</feature>
<dbReference type="InterPro" id="IPR036048">
    <property type="entry name" value="Interleukin_8-like_sf"/>
</dbReference>
<dbReference type="Ensembl" id="ENSPNAT00000050153.1">
    <property type="protein sequence ID" value="ENSPNAP00000061906.1"/>
    <property type="gene ID" value="ENSPNAG00000031116.1"/>
</dbReference>
<evidence type="ECO:0000256" key="1">
    <source>
        <dbReference type="ARBA" id="ARBA00022514"/>
    </source>
</evidence>
<dbReference type="Gene3D" id="2.40.50.40">
    <property type="match status" value="1"/>
</dbReference>
<name>A0AAR2KIH7_PYGNA</name>
<organism evidence="4 5">
    <name type="scientific">Pygocentrus nattereri</name>
    <name type="common">Red-bellied piranha</name>
    <dbReference type="NCBI Taxonomy" id="42514"/>
    <lineage>
        <taxon>Eukaryota</taxon>
        <taxon>Metazoa</taxon>
        <taxon>Chordata</taxon>
        <taxon>Craniata</taxon>
        <taxon>Vertebrata</taxon>
        <taxon>Euteleostomi</taxon>
        <taxon>Actinopterygii</taxon>
        <taxon>Neopterygii</taxon>
        <taxon>Teleostei</taxon>
        <taxon>Ostariophysi</taxon>
        <taxon>Characiformes</taxon>
        <taxon>Characoidei</taxon>
        <taxon>Pygocentrus</taxon>
    </lineage>
</organism>
<evidence type="ECO:0000256" key="2">
    <source>
        <dbReference type="SAM" id="SignalP"/>
    </source>
</evidence>
<proteinExistence type="predicted"/>
<accession>A0AAR2KIH7</accession>
<reference evidence="4 5" key="1">
    <citation type="submission" date="2020-10" db="EMBL/GenBank/DDBJ databases">
        <title>Pygocentrus nattereri (red-bellied piranha) genome, fPygNat1, primary haplotype.</title>
        <authorList>
            <person name="Myers G."/>
            <person name="Meyer A."/>
            <person name="Karagic N."/>
            <person name="Pippel M."/>
            <person name="Winkler S."/>
            <person name="Tracey A."/>
            <person name="Wood J."/>
            <person name="Formenti G."/>
            <person name="Howe K."/>
            <person name="Fedrigo O."/>
            <person name="Jarvis E.D."/>
        </authorList>
    </citation>
    <scope>NUCLEOTIDE SEQUENCE [LARGE SCALE GENOMIC DNA]</scope>
</reference>
<dbReference type="Proteomes" id="UP001501920">
    <property type="component" value="Chromosome 2"/>
</dbReference>
<reference evidence="4" key="2">
    <citation type="submission" date="2025-08" db="UniProtKB">
        <authorList>
            <consortium name="Ensembl"/>
        </authorList>
    </citation>
    <scope>IDENTIFICATION</scope>
</reference>